<sequence>MRRLKRSAERAAASSSHGLASTYKFSASRRIPSWNCIARENSSGSLEEDLTGAGKRLQTKPSNPPSGGPLMRTTSANKLIDFVQDLDIDAELNRSVLTNPNSMSLQMGGNKHYYQSPRGTTPERSPESVKFGKREFGSVVSINGSSITVTEGDLLQPERVHNGIVFNVVKKETLSSRSSHDLENYESEVAECMQLDSPEKDMDARSASEYDDADITSTALISETEPNCQPTDLPKEEECNHQSTVVASSLHFSVALICFCSN</sequence>
<accession>A0A540LSJ3</accession>
<reference evidence="2 3" key="1">
    <citation type="journal article" date="2019" name="G3 (Bethesda)">
        <title>Sequencing of a Wild Apple (Malus baccata) Genome Unravels the Differences Between Cultivated and Wild Apple Species Regarding Disease Resistance and Cold Tolerance.</title>
        <authorList>
            <person name="Chen X."/>
        </authorList>
    </citation>
    <scope>NUCLEOTIDE SEQUENCE [LARGE SCALE GENOMIC DNA]</scope>
    <source>
        <strain evidence="3">cv. Shandingzi</strain>
        <tissue evidence="2">Leaves</tissue>
    </source>
</reference>
<evidence type="ECO:0000313" key="2">
    <source>
        <dbReference type="EMBL" id="TQD89366.1"/>
    </source>
</evidence>
<comment type="caution">
    <text evidence="2">The sequence shown here is derived from an EMBL/GenBank/DDBJ whole genome shotgun (WGS) entry which is preliminary data.</text>
</comment>
<feature type="region of interest" description="Disordered" evidence="1">
    <location>
        <begin position="42"/>
        <end position="73"/>
    </location>
</feature>
<protein>
    <submittedName>
        <fullName evidence="2">Uncharacterized protein</fullName>
    </submittedName>
</protein>
<dbReference type="AlphaFoldDB" id="A0A540LSJ3"/>
<dbReference type="Proteomes" id="UP000315295">
    <property type="component" value="Unassembled WGS sequence"/>
</dbReference>
<name>A0A540LSJ3_MALBA</name>
<keyword evidence="3" id="KW-1185">Reference proteome</keyword>
<proteinExistence type="predicted"/>
<organism evidence="2 3">
    <name type="scientific">Malus baccata</name>
    <name type="common">Siberian crab apple</name>
    <name type="synonym">Pyrus baccata</name>
    <dbReference type="NCBI Taxonomy" id="106549"/>
    <lineage>
        <taxon>Eukaryota</taxon>
        <taxon>Viridiplantae</taxon>
        <taxon>Streptophyta</taxon>
        <taxon>Embryophyta</taxon>
        <taxon>Tracheophyta</taxon>
        <taxon>Spermatophyta</taxon>
        <taxon>Magnoliopsida</taxon>
        <taxon>eudicotyledons</taxon>
        <taxon>Gunneridae</taxon>
        <taxon>Pentapetalae</taxon>
        <taxon>rosids</taxon>
        <taxon>fabids</taxon>
        <taxon>Rosales</taxon>
        <taxon>Rosaceae</taxon>
        <taxon>Amygdaloideae</taxon>
        <taxon>Maleae</taxon>
        <taxon>Malus</taxon>
    </lineage>
</organism>
<evidence type="ECO:0000256" key="1">
    <source>
        <dbReference type="SAM" id="MobiDB-lite"/>
    </source>
</evidence>
<gene>
    <name evidence="2" type="ORF">C1H46_025087</name>
</gene>
<dbReference type="STRING" id="106549.A0A540LSJ3"/>
<dbReference type="EMBL" id="VIEB01000480">
    <property type="protein sequence ID" value="TQD89366.1"/>
    <property type="molecule type" value="Genomic_DNA"/>
</dbReference>
<evidence type="ECO:0000313" key="3">
    <source>
        <dbReference type="Proteomes" id="UP000315295"/>
    </source>
</evidence>